<accession>A0A512IKV7</accession>
<sequence length="275" mass="28934">MANPAVGGPASRATLPPEIGFLLGEGVPHATLAQAAALARICGTDAATVLVNRGLMDEELFYRALARALGTVFLDHVPLGENARYPQILEVGAAPLADGSVRSVVAAPRGAAIARLLAGYARMASPPAITSPRRLRLAAFACFADAIADGAANDLPRHYPEWSCTPGPAWPSLCLFGLVVLLFLAAGWLPQAIGLALLAVGQGAVLAMLTLRLSAVMVPARTEPESGGRRVPERALPTYTILVALYREAVILPRLIHTLGRLDYPVLCSKLTQKR</sequence>
<evidence type="ECO:0000313" key="2">
    <source>
        <dbReference type="EMBL" id="GEO98272.1"/>
    </source>
</evidence>
<organism evidence="2 3">
    <name type="scientific">Methylobacterium haplocladii</name>
    <dbReference type="NCBI Taxonomy" id="1176176"/>
    <lineage>
        <taxon>Bacteria</taxon>
        <taxon>Pseudomonadati</taxon>
        <taxon>Pseudomonadota</taxon>
        <taxon>Alphaproteobacteria</taxon>
        <taxon>Hyphomicrobiales</taxon>
        <taxon>Methylobacteriaceae</taxon>
        <taxon>Methylobacterium</taxon>
    </lineage>
</organism>
<keyword evidence="1" id="KW-0472">Membrane</keyword>
<evidence type="ECO:0000256" key="1">
    <source>
        <dbReference type="SAM" id="Phobius"/>
    </source>
</evidence>
<proteinExistence type="predicted"/>
<dbReference type="Proteomes" id="UP000321258">
    <property type="component" value="Unassembled WGS sequence"/>
</dbReference>
<evidence type="ECO:0008006" key="4">
    <source>
        <dbReference type="Google" id="ProtNLM"/>
    </source>
</evidence>
<feature type="transmembrane region" description="Helical" evidence="1">
    <location>
        <begin position="167"/>
        <end position="186"/>
    </location>
</feature>
<dbReference type="OrthoDB" id="7431422at2"/>
<evidence type="ECO:0000313" key="3">
    <source>
        <dbReference type="Proteomes" id="UP000321258"/>
    </source>
</evidence>
<gene>
    <name evidence="2" type="ORF">MHA02_06600</name>
</gene>
<feature type="transmembrane region" description="Helical" evidence="1">
    <location>
        <begin position="192"/>
        <end position="211"/>
    </location>
</feature>
<protein>
    <recommendedName>
        <fullName evidence="4">Glycosyl transferase</fullName>
    </recommendedName>
</protein>
<keyword evidence="3" id="KW-1185">Reference proteome</keyword>
<dbReference type="EMBL" id="BJZT01000005">
    <property type="protein sequence ID" value="GEO98272.1"/>
    <property type="molecule type" value="Genomic_DNA"/>
</dbReference>
<reference evidence="2 3" key="1">
    <citation type="submission" date="2019-07" db="EMBL/GenBank/DDBJ databases">
        <title>Whole genome shotgun sequence of Methylobacterium haplocladii NBRC 107714.</title>
        <authorList>
            <person name="Hosoyama A."/>
            <person name="Uohara A."/>
            <person name="Ohji S."/>
            <person name="Ichikawa N."/>
        </authorList>
    </citation>
    <scope>NUCLEOTIDE SEQUENCE [LARGE SCALE GENOMIC DNA]</scope>
    <source>
        <strain evidence="2 3">NBRC 107714</strain>
    </source>
</reference>
<dbReference type="AlphaFoldDB" id="A0A512IKV7"/>
<dbReference type="RefSeq" id="WP_147076536.1">
    <property type="nucleotide sequence ID" value="NZ_BJZT01000005.1"/>
</dbReference>
<keyword evidence="1" id="KW-0812">Transmembrane</keyword>
<name>A0A512IKV7_9HYPH</name>
<keyword evidence="1" id="KW-1133">Transmembrane helix</keyword>
<comment type="caution">
    <text evidence="2">The sequence shown here is derived from an EMBL/GenBank/DDBJ whole genome shotgun (WGS) entry which is preliminary data.</text>
</comment>